<reference evidence="1 2" key="1">
    <citation type="submission" date="2019-08" db="EMBL/GenBank/DDBJ databases">
        <title>Whole genome of Aphis craccivora.</title>
        <authorList>
            <person name="Voronova N.V."/>
            <person name="Shulinski R.S."/>
            <person name="Bandarenka Y.V."/>
            <person name="Zhorov D.G."/>
            <person name="Warner D."/>
        </authorList>
    </citation>
    <scope>NUCLEOTIDE SEQUENCE [LARGE SCALE GENOMIC DNA]</scope>
    <source>
        <strain evidence="1">180601</strain>
        <tissue evidence="1">Whole Body</tissue>
    </source>
</reference>
<sequence>MMSSGSTFFVSLHYQEFGTLYKTDVFIVYSSTLLYCVLESTGPDPVLDIHSQSKKIIFYVYNYFKNLAKDSSQPEVSKFFLQAQQKTSEACGIHIKSVKRITAEGSKALLNTE</sequence>
<organism evidence="1 2">
    <name type="scientific">Aphis craccivora</name>
    <name type="common">Cowpea aphid</name>
    <dbReference type="NCBI Taxonomy" id="307492"/>
    <lineage>
        <taxon>Eukaryota</taxon>
        <taxon>Metazoa</taxon>
        <taxon>Ecdysozoa</taxon>
        <taxon>Arthropoda</taxon>
        <taxon>Hexapoda</taxon>
        <taxon>Insecta</taxon>
        <taxon>Pterygota</taxon>
        <taxon>Neoptera</taxon>
        <taxon>Paraneoptera</taxon>
        <taxon>Hemiptera</taxon>
        <taxon>Sternorrhyncha</taxon>
        <taxon>Aphidomorpha</taxon>
        <taxon>Aphidoidea</taxon>
        <taxon>Aphididae</taxon>
        <taxon>Aphidini</taxon>
        <taxon>Aphis</taxon>
        <taxon>Aphis</taxon>
    </lineage>
</organism>
<dbReference type="AlphaFoldDB" id="A0A6G0VK88"/>
<dbReference type="Proteomes" id="UP000478052">
    <property type="component" value="Unassembled WGS sequence"/>
</dbReference>
<feature type="non-terminal residue" evidence="1">
    <location>
        <position position="113"/>
    </location>
</feature>
<name>A0A6G0VK88_APHCR</name>
<evidence type="ECO:0000313" key="1">
    <source>
        <dbReference type="EMBL" id="KAF0688845.1"/>
    </source>
</evidence>
<proteinExistence type="predicted"/>
<comment type="caution">
    <text evidence="1">The sequence shown here is derived from an EMBL/GenBank/DDBJ whole genome shotgun (WGS) entry which is preliminary data.</text>
</comment>
<dbReference type="EMBL" id="VUJU01016510">
    <property type="protein sequence ID" value="KAF0688845.1"/>
    <property type="molecule type" value="Genomic_DNA"/>
</dbReference>
<protein>
    <submittedName>
        <fullName evidence="1">General vesicular transport factor p115</fullName>
    </submittedName>
</protein>
<keyword evidence="2" id="KW-1185">Reference proteome</keyword>
<accession>A0A6G0VK88</accession>
<evidence type="ECO:0000313" key="2">
    <source>
        <dbReference type="Proteomes" id="UP000478052"/>
    </source>
</evidence>
<dbReference type="OrthoDB" id="2266637at2759"/>
<gene>
    <name evidence="1" type="ORF">FWK35_00037635</name>
</gene>